<organism evidence="1 2">
    <name type="scientific">Necator americanus</name>
    <name type="common">Human hookworm</name>
    <dbReference type="NCBI Taxonomy" id="51031"/>
    <lineage>
        <taxon>Eukaryota</taxon>
        <taxon>Metazoa</taxon>
        <taxon>Ecdysozoa</taxon>
        <taxon>Nematoda</taxon>
        <taxon>Chromadorea</taxon>
        <taxon>Rhabditida</taxon>
        <taxon>Rhabditina</taxon>
        <taxon>Rhabditomorpha</taxon>
        <taxon>Strongyloidea</taxon>
        <taxon>Ancylostomatidae</taxon>
        <taxon>Bunostominae</taxon>
        <taxon>Necator</taxon>
    </lineage>
</organism>
<keyword evidence="2" id="KW-1185">Reference proteome</keyword>
<evidence type="ECO:0000313" key="1">
    <source>
        <dbReference type="EMBL" id="KAK6764056.1"/>
    </source>
</evidence>
<reference evidence="1 2" key="1">
    <citation type="submission" date="2023-08" db="EMBL/GenBank/DDBJ databases">
        <title>A Necator americanus chromosomal reference genome.</title>
        <authorList>
            <person name="Ilik V."/>
            <person name="Petrzelkova K.J."/>
            <person name="Pardy F."/>
            <person name="Fuh T."/>
            <person name="Niatou-Singa F.S."/>
            <person name="Gouil Q."/>
            <person name="Baker L."/>
            <person name="Ritchie M.E."/>
            <person name="Jex A.R."/>
            <person name="Gazzola D."/>
            <person name="Li H."/>
            <person name="Toshio Fujiwara R."/>
            <person name="Zhan B."/>
            <person name="Aroian R.V."/>
            <person name="Pafco B."/>
            <person name="Schwarz E.M."/>
        </authorList>
    </citation>
    <scope>NUCLEOTIDE SEQUENCE [LARGE SCALE GENOMIC DNA]</scope>
    <source>
        <strain evidence="1 2">Aroian</strain>
        <tissue evidence="1">Whole animal</tissue>
    </source>
</reference>
<dbReference type="Proteomes" id="UP001303046">
    <property type="component" value="Unassembled WGS sequence"/>
</dbReference>
<proteinExistence type="predicted"/>
<name>A0ABR1EQ86_NECAM</name>
<comment type="caution">
    <text evidence="1">The sequence shown here is derived from an EMBL/GenBank/DDBJ whole genome shotgun (WGS) entry which is preliminary data.</text>
</comment>
<evidence type="ECO:0008006" key="3">
    <source>
        <dbReference type="Google" id="ProtNLM"/>
    </source>
</evidence>
<gene>
    <name evidence="1" type="primary">Necator_chrX.g24566</name>
    <name evidence="1" type="ORF">RB195_024401</name>
</gene>
<sequence length="75" mass="7991">MEDKLLLLETVEKGHGLSGQNVRIVVVPEEGEGHVFAASKIVLFSLTGQTVKTAICRVALMRRAGHLGLPGPCVL</sequence>
<evidence type="ECO:0000313" key="2">
    <source>
        <dbReference type="Proteomes" id="UP001303046"/>
    </source>
</evidence>
<accession>A0ABR1EQ86</accession>
<dbReference type="EMBL" id="JAVFWL010000006">
    <property type="protein sequence ID" value="KAK6764056.1"/>
    <property type="molecule type" value="Genomic_DNA"/>
</dbReference>
<protein>
    <recommendedName>
        <fullName evidence="3">RimM N-terminal domain-containing protein</fullName>
    </recommendedName>
</protein>